<dbReference type="OrthoDB" id="2338662at2759"/>
<proteinExistence type="predicted"/>
<dbReference type="InterPro" id="IPR029068">
    <property type="entry name" value="Glyas_Bleomycin-R_OHBP_Dase"/>
</dbReference>
<dbReference type="Proteomes" id="UP000800200">
    <property type="component" value="Unassembled WGS sequence"/>
</dbReference>
<keyword evidence="3" id="KW-1185">Reference proteome</keyword>
<evidence type="ECO:0000313" key="3">
    <source>
        <dbReference type="Proteomes" id="UP000800200"/>
    </source>
</evidence>
<feature type="domain" description="VOC" evidence="1">
    <location>
        <begin position="16"/>
        <end position="140"/>
    </location>
</feature>
<keyword evidence="2" id="KW-0223">Dioxygenase</keyword>
<dbReference type="GO" id="GO:0051213">
    <property type="term" value="F:dioxygenase activity"/>
    <property type="evidence" value="ECO:0007669"/>
    <property type="project" value="UniProtKB-KW"/>
</dbReference>
<dbReference type="InterPro" id="IPR037523">
    <property type="entry name" value="VOC_core"/>
</dbReference>
<dbReference type="Pfam" id="PF22659">
    <property type="entry name" value="YycE-like_C"/>
    <property type="match status" value="1"/>
</dbReference>
<dbReference type="InterPro" id="IPR058997">
    <property type="entry name" value="YycE-like_C"/>
</dbReference>
<accession>A0A6A6EYP9</accession>
<evidence type="ECO:0000313" key="2">
    <source>
        <dbReference type="EMBL" id="KAF2195250.1"/>
    </source>
</evidence>
<dbReference type="InterPro" id="IPR058998">
    <property type="entry name" value="YycE-like_N"/>
</dbReference>
<dbReference type="PROSITE" id="PS51819">
    <property type="entry name" value="VOC"/>
    <property type="match status" value="1"/>
</dbReference>
<gene>
    <name evidence="2" type="ORF">K469DRAFT_698819</name>
</gene>
<evidence type="ECO:0000259" key="1">
    <source>
        <dbReference type="PROSITE" id="PS51819"/>
    </source>
</evidence>
<organism evidence="2 3">
    <name type="scientific">Zopfia rhizophila CBS 207.26</name>
    <dbReference type="NCBI Taxonomy" id="1314779"/>
    <lineage>
        <taxon>Eukaryota</taxon>
        <taxon>Fungi</taxon>
        <taxon>Dikarya</taxon>
        <taxon>Ascomycota</taxon>
        <taxon>Pezizomycotina</taxon>
        <taxon>Dothideomycetes</taxon>
        <taxon>Dothideomycetes incertae sedis</taxon>
        <taxon>Zopfiaceae</taxon>
        <taxon>Zopfia</taxon>
    </lineage>
</organism>
<name>A0A6A6EYP9_9PEZI</name>
<dbReference type="Gene3D" id="3.10.180.10">
    <property type="entry name" value="2,3-Dihydroxybiphenyl 1,2-Dioxygenase, domain 1"/>
    <property type="match status" value="1"/>
</dbReference>
<sequence length="144" mass="16217">MSTSATPATNNPILKSHLRITRPTNSISSVLPFYTDGLGFQIIGSFEKHAGFDGIMLGHPKLSYHLEFTAQEGHDAGRAPTQDNLLVFYLPEVEEWKDAVGRMEKAGFEAVKSWNPYWDAHGKGRTFEDVDGYRIVFWNEPWGT</sequence>
<reference evidence="2" key="1">
    <citation type="journal article" date="2020" name="Stud. Mycol.">
        <title>101 Dothideomycetes genomes: a test case for predicting lifestyles and emergence of pathogens.</title>
        <authorList>
            <person name="Haridas S."/>
            <person name="Albert R."/>
            <person name="Binder M."/>
            <person name="Bloem J."/>
            <person name="Labutti K."/>
            <person name="Salamov A."/>
            <person name="Andreopoulos B."/>
            <person name="Baker S."/>
            <person name="Barry K."/>
            <person name="Bills G."/>
            <person name="Bluhm B."/>
            <person name="Cannon C."/>
            <person name="Castanera R."/>
            <person name="Culley D."/>
            <person name="Daum C."/>
            <person name="Ezra D."/>
            <person name="Gonzalez J."/>
            <person name="Henrissat B."/>
            <person name="Kuo A."/>
            <person name="Liang C."/>
            <person name="Lipzen A."/>
            <person name="Lutzoni F."/>
            <person name="Magnuson J."/>
            <person name="Mondo S."/>
            <person name="Nolan M."/>
            <person name="Ohm R."/>
            <person name="Pangilinan J."/>
            <person name="Park H.-J."/>
            <person name="Ramirez L."/>
            <person name="Alfaro M."/>
            <person name="Sun H."/>
            <person name="Tritt A."/>
            <person name="Yoshinaga Y."/>
            <person name="Zwiers L.-H."/>
            <person name="Turgeon B."/>
            <person name="Goodwin S."/>
            <person name="Spatafora J."/>
            <person name="Crous P."/>
            <person name="Grigoriev I."/>
        </authorList>
    </citation>
    <scope>NUCLEOTIDE SEQUENCE</scope>
    <source>
        <strain evidence="2">CBS 207.26</strain>
    </source>
</reference>
<dbReference type="Pfam" id="PF22658">
    <property type="entry name" value="YycE-like_N"/>
    <property type="match status" value="1"/>
</dbReference>
<dbReference type="CDD" id="cd06587">
    <property type="entry name" value="VOC"/>
    <property type="match status" value="1"/>
</dbReference>
<protein>
    <submittedName>
        <fullName evidence="2">Glyoxalase/Bleomycin resistance protein/Dihydroxybiphenyl dioxygenase</fullName>
    </submittedName>
</protein>
<keyword evidence="2" id="KW-0560">Oxidoreductase</keyword>
<dbReference type="AlphaFoldDB" id="A0A6A6EYP9"/>
<dbReference type="SUPFAM" id="SSF54593">
    <property type="entry name" value="Glyoxalase/Bleomycin resistance protein/Dihydroxybiphenyl dioxygenase"/>
    <property type="match status" value="1"/>
</dbReference>
<dbReference type="EMBL" id="ML994610">
    <property type="protein sequence ID" value="KAF2195250.1"/>
    <property type="molecule type" value="Genomic_DNA"/>
</dbReference>